<keyword evidence="1" id="KW-1133">Transmembrane helix</keyword>
<protein>
    <submittedName>
        <fullName evidence="2">Uncharacterized protein</fullName>
    </submittedName>
</protein>
<keyword evidence="1" id="KW-0472">Membrane</keyword>
<keyword evidence="1" id="KW-0812">Transmembrane</keyword>
<organism evidence="2">
    <name type="scientific">Caldicellulosiruptor owensensis</name>
    <dbReference type="NCBI Taxonomy" id="55205"/>
    <lineage>
        <taxon>Bacteria</taxon>
        <taxon>Bacillati</taxon>
        <taxon>Bacillota</taxon>
        <taxon>Bacillota incertae sedis</taxon>
        <taxon>Caldicellulosiruptorales</taxon>
        <taxon>Caldicellulosiruptoraceae</taxon>
        <taxon>Caldicellulosiruptor</taxon>
    </lineage>
</organism>
<feature type="transmembrane region" description="Helical" evidence="1">
    <location>
        <begin position="71"/>
        <end position="90"/>
    </location>
</feature>
<name>A0A7C5ZCS0_9FIRM</name>
<accession>A0A7C5ZCS0</accession>
<feature type="transmembrane region" description="Helical" evidence="1">
    <location>
        <begin position="29"/>
        <end position="51"/>
    </location>
</feature>
<gene>
    <name evidence="2" type="ORF">ENL71_04295</name>
</gene>
<evidence type="ECO:0000313" key="2">
    <source>
        <dbReference type="EMBL" id="HHS01737.1"/>
    </source>
</evidence>
<dbReference type="EMBL" id="DRUZ01000055">
    <property type="protein sequence ID" value="HHS01737.1"/>
    <property type="molecule type" value="Genomic_DNA"/>
</dbReference>
<evidence type="ECO:0000256" key="1">
    <source>
        <dbReference type="SAM" id="Phobius"/>
    </source>
</evidence>
<dbReference type="AlphaFoldDB" id="A0A7C5ZCS0"/>
<comment type="caution">
    <text evidence="2">The sequence shown here is derived from an EMBL/GenBank/DDBJ whole genome shotgun (WGS) entry which is preliminary data.</text>
</comment>
<sequence length="94" mass="10826">MEKEREKESKKEKIRKRFLQKISTYSKKILLVISLISIVIALIGIKFYILSLHYVSDKIDLKVLAHGFLQNSVYIFIEGLGAAILVDFLAKTKK</sequence>
<proteinExistence type="predicted"/>
<reference evidence="2" key="1">
    <citation type="journal article" date="2020" name="mSystems">
        <title>Genome- and Community-Level Interaction Insights into Carbon Utilization and Element Cycling Functions of Hydrothermarchaeota in Hydrothermal Sediment.</title>
        <authorList>
            <person name="Zhou Z."/>
            <person name="Liu Y."/>
            <person name="Xu W."/>
            <person name="Pan J."/>
            <person name="Luo Z.H."/>
            <person name="Li M."/>
        </authorList>
    </citation>
    <scope>NUCLEOTIDE SEQUENCE [LARGE SCALE GENOMIC DNA]</scope>
    <source>
        <strain evidence="2">SpSt-102</strain>
    </source>
</reference>